<dbReference type="PANTHER" id="PTHR24221:SF654">
    <property type="entry name" value="ATP-BINDING CASSETTE SUB-FAMILY B MEMBER 6"/>
    <property type="match status" value="1"/>
</dbReference>
<dbReference type="PROSITE" id="PS50893">
    <property type="entry name" value="ABC_TRANSPORTER_2"/>
    <property type="match status" value="1"/>
</dbReference>
<dbReference type="EMBL" id="CP031442">
    <property type="protein sequence ID" value="AXM07338.1"/>
    <property type="molecule type" value="Genomic_DNA"/>
</dbReference>
<keyword evidence="2" id="KW-0813">Transport</keyword>
<comment type="subcellular location">
    <subcellularLocation>
        <location evidence="1">Cell inner membrane</location>
        <topology evidence="1">Multi-pass membrane protein</topology>
    </subcellularLocation>
</comment>
<accession>A0AAD0QPJ7</accession>
<dbReference type="GO" id="GO:0005886">
    <property type="term" value="C:plasma membrane"/>
    <property type="evidence" value="ECO:0007669"/>
    <property type="project" value="UniProtKB-SubCell"/>
</dbReference>
<evidence type="ECO:0000256" key="4">
    <source>
        <dbReference type="ARBA" id="ARBA00022519"/>
    </source>
</evidence>
<name>A0AAD0QPJ7_CUTAC</name>
<keyword evidence="7 12" id="KW-0067">ATP-binding</keyword>
<feature type="domain" description="ABC transporter" evidence="11">
    <location>
        <begin position="97"/>
        <end position="332"/>
    </location>
</feature>
<dbReference type="InterPro" id="IPR003593">
    <property type="entry name" value="AAA+_ATPase"/>
</dbReference>
<evidence type="ECO:0000256" key="2">
    <source>
        <dbReference type="ARBA" id="ARBA00022448"/>
    </source>
</evidence>
<dbReference type="InterPro" id="IPR039421">
    <property type="entry name" value="Type_1_exporter"/>
</dbReference>
<dbReference type="InterPro" id="IPR017871">
    <property type="entry name" value="ABC_transporter-like_CS"/>
</dbReference>
<dbReference type="SUPFAM" id="SSF52540">
    <property type="entry name" value="P-loop containing nucleoside triphosphate hydrolases"/>
    <property type="match status" value="1"/>
</dbReference>
<dbReference type="InterPro" id="IPR003439">
    <property type="entry name" value="ABC_transporter-like_ATP-bd"/>
</dbReference>
<dbReference type="Gene3D" id="3.40.50.300">
    <property type="entry name" value="P-loop containing nucleotide triphosphate hydrolases"/>
    <property type="match status" value="1"/>
</dbReference>
<dbReference type="InterPro" id="IPR036640">
    <property type="entry name" value="ABC1_TM_sf"/>
</dbReference>
<dbReference type="GO" id="GO:0005524">
    <property type="term" value="F:ATP binding"/>
    <property type="evidence" value="ECO:0007669"/>
    <property type="project" value="UniProtKB-KW"/>
</dbReference>
<evidence type="ECO:0000256" key="6">
    <source>
        <dbReference type="ARBA" id="ARBA00022741"/>
    </source>
</evidence>
<keyword evidence="3" id="KW-1003">Cell membrane</keyword>
<proteinExistence type="inferred from homology"/>
<evidence type="ECO:0000256" key="8">
    <source>
        <dbReference type="ARBA" id="ARBA00022989"/>
    </source>
</evidence>
<evidence type="ECO:0000256" key="1">
    <source>
        <dbReference type="ARBA" id="ARBA00004429"/>
    </source>
</evidence>
<keyword evidence="8" id="KW-1133">Transmembrane helix</keyword>
<dbReference type="GO" id="GO:0034040">
    <property type="term" value="F:ATPase-coupled lipid transmembrane transporter activity"/>
    <property type="evidence" value="ECO:0007669"/>
    <property type="project" value="TreeGrafter"/>
</dbReference>
<keyword evidence="6" id="KW-0547">Nucleotide-binding</keyword>
<evidence type="ECO:0000313" key="12">
    <source>
        <dbReference type="EMBL" id="AXM07338.1"/>
    </source>
</evidence>
<evidence type="ECO:0000259" key="11">
    <source>
        <dbReference type="PROSITE" id="PS50893"/>
    </source>
</evidence>
<dbReference type="SMART" id="SM00382">
    <property type="entry name" value="AAA"/>
    <property type="match status" value="1"/>
</dbReference>
<evidence type="ECO:0000256" key="5">
    <source>
        <dbReference type="ARBA" id="ARBA00022692"/>
    </source>
</evidence>
<evidence type="ECO:0000256" key="10">
    <source>
        <dbReference type="ARBA" id="ARBA00023455"/>
    </source>
</evidence>
<protein>
    <submittedName>
        <fullName evidence="12">ABC transporter ATP-binding protein</fullName>
    </submittedName>
</protein>
<reference evidence="12 13" key="1">
    <citation type="submission" date="2018-08" db="EMBL/GenBank/DDBJ databases">
        <title>Genome sequencing of Cutibacterium acnes KCOM 1315.</title>
        <authorList>
            <person name="Kook J.-K."/>
            <person name="Park S.-N."/>
            <person name="Lim Y.K."/>
        </authorList>
    </citation>
    <scope>NUCLEOTIDE SEQUENCE [LARGE SCALE GENOMIC DNA]</scope>
    <source>
        <strain evidence="12 13">KCOM 1315</strain>
    </source>
</reference>
<comment type="similarity">
    <text evidence="10">Belongs to the ABC transporter superfamily. Siderophore-Fe(3+) uptake transporter (SIUT) (TC 3.A.1.21) family.</text>
</comment>
<sequence length="345" mass="36845">MARSVGELRLRVDGPGHCRDPHRARREPGRIGALNPVVAVAFVGVSLRYTKVLENVGAATLAVETAREPVAEVDEILSATVLPEPDIPVGLPAPGEVSFEGVSFGYDQARPVLHDVSFTVPAGGLTAIVGPSGAGKSTLFRLIARFWDADSGTVRVGGVDVRDQTTEQLMSQLAMVFQDVYLYDSTLTENIRIGCPDATDEHVRQAGALAGVDEIADRLPGGWDASVGEGGRRLSGGERQRVSVARALLKRAPILLFDEATSALDPENEAHVEAAVTQLRQTSTIVVIAHKLDTIRSADQIVVVDRTGRVCQVGTHDDLIASSGLYADLWHARERAVGWSLVGRP</sequence>
<dbReference type="GO" id="GO:0016887">
    <property type="term" value="F:ATP hydrolysis activity"/>
    <property type="evidence" value="ECO:0007669"/>
    <property type="project" value="InterPro"/>
</dbReference>
<dbReference type="PANTHER" id="PTHR24221">
    <property type="entry name" value="ATP-BINDING CASSETTE SUB-FAMILY B"/>
    <property type="match status" value="1"/>
</dbReference>
<organism evidence="12 13">
    <name type="scientific">Cutibacterium acnes</name>
    <name type="common">Propionibacterium acnes</name>
    <dbReference type="NCBI Taxonomy" id="1747"/>
    <lineage>
        <taxon>Bacteria</taxon>
        <taxon>Bacillati</taxon>
        <taxon>Actinomycetota</taxon>
        <taxon>Actinomycetes</taxon>
        <taxon>Propionibacteriales</taxon>
        <taxon>Propionibacteriaceae</taxon>
        <taxon>Cutibacterium</taxon>
    </lineage>
</organism>
<keyword evidence="5" id="KW-0812">Transmembrane</keyword>
<dbReference type="InterPro" id="IPR027417">
    <property type="entry name" value="P-loop_NTPase"/>
</dbReference>
<dbReference type="Pfam" id="PF00005">
    <property type="entry name" value="ABC_tran"/>
    <property type="match status" value="1"/>
</dbReference>
<dbReference type="Proteomes" id="UP000256621">
    <property type="component" value="Chromosome"/>
</dbReference>
<dbReference type="PROSITE" id="PS00211">
    <property type="entry name" value="ABC_TRANSPORTER_1"/>
    <property type="match status" value="1"/>
</dbReference>
<keyword evidence="9" id="KW-0472">Membrane</keyword>
<evidence type="ECO:0000256" key="7">
    <source>
        <dbReference type="ARBA" id="ARBA00022840"/>
    </source>
</evidence>
<gene>
    <name evidence="12" type="ORF">DXN06_09570</name>
</gene>
<evidence type="ECO:0000256" key="9">
    <source>
        <dbReference type="ARBA" id="ARBA00023136"/>
    </source>
</evidence>
<keyword evidence="4" id="KW-0997">Cell inner membrane</keyword>
<evidence type="ECO:0000313" key="13">
    <source>
        <dbReference type="Proteomes" id="UP000256621"/>
    </source>
</evidence>
<dbReference type="FunFam" id="3.40.50.300:FF:000221">
    <property type="entry name" value="Multidrug ABC transporter ATP-binding protein"/>
    <property type="match status" value="1"/>
</dbReference>
<evidence type="ECO:0000256" key="3">
    <source>
        <dbReference type="ARBA" id="ARBA00022475"/>
    </source>
</evidence>
<dbReference type="Gene3D" id="1.20.1560.10">
    <property type="entry name" value="ABC transporter type 1, transmembrane domain"/>
    <property type="match status" value="1"/>
</dbReference>
<dbReference type="AlphaFoldDB" id="A0AAD0QPJ7"/>